<accession>A0A7D5TMV4</accession>
<dbReference type="EMBL" id="CP058910">
    <property type="protein sequence ID" value="QLH76834.1"/>
    <property type="molecule type" value="Genomic_DNA"/>
</dbReference>
<protein>
    <submittedName>
        <fullName evidence="1">Glycosyltransferase</fullName>
    </submittedName>
</protein>
<dbReference type="SUPFAM" id="SSF53756">
    <property type="entry name" value="UDP-Glycosyltransferase/glycogen phosphorylase"/>
    <property type="match status" value="1"/>
</dbReference>
<keyword evidence="2" id="KW-1185">Reference proteome</keyword>
<organism evidence="1 2">
    <name type="scientific">Halosimplex rubrum</name>
    <dbReference type="NCBI Taxonomy" id="869889"/>
    <lineage>
        <taxon>Archaea</taxon>
        <taxon>Methanobacteriati</taxon>
        <taxon>Methanobacteriota</taxon>
        <taxon>Stenosarchaea group</taxon>
        <taxon>Halobacteria</taxon>
        <taxon>Halobacteriales</taxon>
        <taxon>Haloarculaceae</taxon>
        <taxon>Halosimplex</taxon>
    </lineage>
</organism>
<reference evidence="1 2" key="1">
    <citation type="submission" date="2020-07" db="EMBL/GenBank/DDBJ databases">
        <title>Halosimplex pelagicum sp. nov. and Halosimplex rubrum sp. nov., isolated from salted brown alga Laminaria, and emended description of the genus Halosimplex.</title>
        <authorList>
            <person name="Cui H."/>
        </authorList>
    </citation>
    <scope>NUCLEOTIDE SEQUENCE [LARGE SCALE GENOMIC DNA]</scope>
    <source>
        <strain evidence="1 2">R27</strain>
    </source>
</reference>
<dbReference type="OrthoDB" id="132546at2157"/>
<dbReference type="PANTHER" id="PTHR45947">
    <property type="entry name" value="SULFOQUINOVOSYL TRANSFERASE SQD2"/>
    <property type="match status" value="1"/>
</dbReference>
<dbReference type="GO" id="GO:0016757">
    <property type="term" value="F:glycosyltransferase activity"/>
    <property type="evidence" value="ECO:0007669"/>
    <property type="project" value="TreeGrafter"/>
</dbReference>
<dbReference type="InterPro" id="IPR050194">
    <property type="entry name" value="Glycosyltransferase_grp1"/>
</dbReference>
<dbReference type="GeneID" id="56077343"/>
<dbReference type="PANTHER" id="PTHR45947:SF3">
    <property type="entry name" value="SULFOQUINOVOSYL TRANSFERASE SQD2"/>
    <property type="match status" value="1"/>
</dbReference>
<dbReference type="Proteomes" id="UP000509667">
    <property type="component" value="Chromosome"/>
</dbReference>
<sequence>MRDVVFVPYSEQNEYHNLLTAALADHDVQTHKGTTRAGFGSREELLGLLFPLVRFAFDPEVDIDIVHVVWTGPLFLQAGYTPSKTVNRALSIVRGTILILNAYVLRLFGIRIVWTVHNKYNHEKDHVTINLAVNKLFATACDALTVECEHAKTIVSDAFGVQAGKISVIPEGNYIDAYPNDVTRGEARKRLGLPSDATVIVNFGRIRPYKGVPQLVKAYKTVRTVDSHLLIAGSPMDEEIRQDVLRRTNMEPDITSDLQFIPNDEVQLYMNAADIVALPYRDILTSGSALLAASFGRPVVAPAMGCVPAVVQREGGLLYDSEDADELEDALQNGLKSDNLDAIGVDNRRRAESLSWSDVAEQTAELYDAVTRA</sequence>
<gene>
    <name evidence="1" type="ORF">HZS55_05730</name>
</gene>
<dbReference type="KEGG" id="hrr:HZS55_05730"/>
<dbReference type="AlphaFoldDB" id="A0A7D5TMV4"/>
<dbReference type="Pfam" id="PF13692">
    <property type="entry name" value="Glyco_trans_1_4"/>
    <property type="match status" value="1"/>
</dbReference>
<dbReference type="Gene3D" id="3.40.50.2000">
    <property type="entry name" value="Glycogen Phosphorylase B"/>
    <property type="match status" value="2"/>
</dbReference>
<evidence type="ECO:0000313" key="2">
    <source>
        <dbReference type="Proteomes" id="UP000509667"/>
    </source>
</evidence>
<keyword evidence="1" id="KW-0808">Transferase</keyword>
<dbReference type="RefSeq" id="WP_179910768.1">
    <property type="nucleotide sequence ID" value="NZ_CP058910.1"/>
</dbReference>
<evidence type="ECO:0000313" key="1">
    <source>
        <dbReference type="EMBL" id="QLH76834.1"/>
    </source>
</evidence>
<name>A0A7D5TMV4_9EURY</name>
<proteinExistence type="predicted"/>